<feature type="region of interest" description="Disordered" evidence="3">
    <location>
        <begin position="115"/>
        <end position="152"/>
    </location>
</feature>
<comment type="caution">
    <text evidence="5">The sequence shown here is derived from an EMBL/GenBank/DDBJ whole genome shotgun (WGS) entry which is preliminary data.</text>
</comment>
<keyword evidence="2" id="KW-0680">Restriction system</keyword>
<name>A0ABQ5LNJ7_9RHOB</name>
<feature type="compositionally biased region" description="Basic and acidic residues" evidence="3">
    <location>
        <begin position="115"/>
        <end position="128"/>
    </location>
</feature>
<evidence type="ECO:0000256" key="1">
    <source>
        <dbReference type="ARBA" id="ARBA00006594"/>
    </source>
</evidence>
<evidence type="ECO:0000259" key="4">
    <source>
        <dbReference type="Pfam" id="PF12161"/>
    </source>
</evidence>
<gene>
    <name evidence="5" type="ORF">STA1M1_04540</name>
</gene>
<dbReference type="Gene3D" id="1.20.1260.30">
    <property type="match status" value="1"/>
</dbReference>
<evidence type="ECO:0000313" key="5">
    <source>
        <dbReference type="EMBL" id="GKY86585.1"/>
    </source>
</evidence>
<sequence>MTGTTDRAGDLAFAADLFKAADKLRGSLEPSEYKHVALGLIFLKYISDAFEVLHAKLASINERSENRLGRFSFALRVTRIGESNGRGHDSHQNPTYVFQWVTEVLWSTIVTRHTDQRQSAKTGPDRRTVRLPRIAAMRPQQHRDNTPNVGFS</sequence>
<protein>
    <recommendedName>
        <fullName evidence="4">N6 adenine-specific DNA methyltransferase N-terminal domain-containing protein</fullName>
    </recommendedName>
</protein>
<dbReference type="EMBL" id="BROH01000001">
    <property type="protein sequence ID" value="GKY86585.1"/>
    <property type="molecule type" value="Genomic_DNA"/>
</dbReference>
<reference evidence="5" key="1">
    <citation type="journal article" date="2023" name="Int. J. Syst. Evol. Microbiol.">
        <title>Sinisalibacter aestuarii sp. nov., isolated from estuarine sediment of the Arakawa River.</title>
        <authorList>
            <person name="Arafat S.T."/>
            <person name="Hirano S."/>
            <person name="Sato A."/>
            <person name="Takeuchi K."/>
            <person name="Yasuda T."/>
            <person name="Terahara T."/>
            <person name="Hamada M."/>
            <person name="Kobayashi T."/>
        </authorList>
    </citation>
    <scope>NUCLEOTIDE SEQUENCE</scope>
    <source>
        <strain evidence="5">B-399</strain>
    </source>
</reference>
<keyword evidence="6" id="KW-1185">Reference proteome</keyword>
<organism evidence="5 6">
    <name type="scientific">Sinisalibacter aestuarii</name>
    <dbReference type="NCBI Taxonomy" id="2949426"/>
    <lineage>
        <taxon>Bacteria</taxon>
        <taxon>Pseudomonadati</taxon>
        <taxon>Pseudomonadota</taxon>
        <taxon>Alphaproteobacteria</taxon>
        <taxon>Rhodobacterales</taxon>
        <taxon>Roseobacteraceae</taxon>
        <taxon>Sinisalibacter</taxon>
    </lineage>
</organism>
<feature type="domain" description="N6 adenine-specific DNA methyltransferase N-terminal" evidence="4">
    <location>
        <begin position="14"/>
        <end position="112"/>
    </location>
</feature>
<dbReference type="InterPro" id="IPR029063">
    <property type="entry name" value="SAM-dependent_MTases_sf"/>
</dbReference>
<dbReference type="SUPFAM" id="SSF53335">
    <property type="entry name" value="S-adenosyl-L-methionine-dependent methyltransferases"/>
    <property type="match status" value="1"/>
</dbReference>
<dbReference type="RefSeq" id="WP_281840549.1">
    <property type="nucleotide sequence ID" value="NZ_BROH01000001.1"/>
</dbReference>
<proteinExistence type="inferred from homology"/>
<dbReference type="Pfam" id="PF12161">
    <property type="entry name" value="HsdM_N"/>
    <property type="match status" value="1"/>
</dbReference>
<evidence type="ECO:0000256" key="2">
    <source>
        <dbReference type="ARBA" id="ARBA00022747"/>
    </source>
</evidence>
<dbReference type="Proteomes" id="UP001144205">
    <property type="component" value="Unassembled WGS sequence"/>
</dbReference>
<comment type="similarity">
    <text evidence="1">Belongs to the N(4)/N(6)-methyltransferase family.</text>
</comment>
<dbReference type="InterPro" id="IPR022749">
    <property type="entry name" value="D12N6_MeTrfase_N"/>
</dbReference>
<evidence type="ECO:0000313" key="6">
    <source>
        <dbReference type="Proteomes" id="UP001144205"/>
    </source>
</evidence>
<accession>A0ABQ5LNJ7</accession>
<evidence type="ECO:0000256" key="3">
    <source>
        <dbReference type="SAM" id="MobiDB-lite"/>
    </source>
</evidence>
<dbReference type="InterPro" id="IPR038333">
    <property type="entry name" value="T1MK-like_N_sf"/>
</dbReference>